<keyword evidence="1" id="KW-0812">Transmembrane</keyword>
<dbReference type="AlphaFoldDB" id="A0A1M6NHS6"/>
<feature type="domain" description="Protein FecR C-terminal" evidence="3">
    <location>
        <begin position="260"/>
        <end position="324"/>
    </location>
</feature>
<protein>
    <submittedName>
        <fullName evidence="4">FecR family protein</fullName>
    </submittedName>
</protein>
<organism evidence="4 5">
    <name type="scientific">Tangfeifania diversioriginum</name>
    <dbReference type="NCBI Taxonomy" id="1168035"/>
    <lineage>
        <taxon>Bacteria</taxon>
        <taxon>Pseudomonadati</taxon>
        <taxon>Bacteroidota</taxon>
        <taxon>Bacteroidia</taxon>
        <taxon>Marinilabiliales</taxon>
        <taxon>Prolixibacteraceae</taxon>
        <taxon>Tangfeifania</taxon>
    </lineage>
</organism>
<feature type="domain" description="FecR protein" evidence="2">
    <location>
        <begin position="124"/>
        <end position="215"/>
    </location>
</feature>
<dbReference type="Pfam" id="PF04773">
    <property type="entry name" value="FecR"/>
    <property type="match status" value="1"/>
</dbReference>
<dbReference type="Gene3D" id="2.60.120.1440">
    <property type="match status" value="1"/>
</dbReference>
<sequence>MKYDVTYKTLQKFSEGKYSWNDYKKVKNWFNRIHDYQEAKQYLSEQWNEINEQEQPDEHSLKHIYYEIEHQIFTEERKKARKKRWLRFYQKAAAILLIPLLAFSAWYYFIGPPPTATNEAWVEINAPEGTRTQFSLPDGSTGWLNSGSKLRYNPVFAVRNVELQGEAWFDVQHDETVFTVNTENMDVRVLGTQFNVMTYADLKYAEVVLEEGAVEVQGVNGNFEKMLAPGEKLKYSMDENRFRVQQVDTKPYTAWKEGFLLLDDEPLETAVARIERWYNVNIEIKDETLKSYRFKATFQDEPLEEVLRLLAMTTPMEYTIEKRETSDENVYRKKKVTIKRKE</sequence>
<dbReference type="OrthoDB" id="710640at2"/>
<keyword evidence="5" id="KW-1185">Reference proteome</keyword>
<name>A0A1M6NHS6_9BACT</name>
<dbReference type="Pfam" id="PF16344">
    <property type="entry name" value="FecR_C"/>
    <property type="match status" value="1"/>
</dbReference>
<dbReference type="PANTHER" id="PTHR30273">
    <property type="entry name" value="PERIPLASMIC SIGNAL SENSOR AND SIGMA FACTOR ACTIVATOR FECR-RELATED"/>
    <property type="match status" value="1"/>
</dbReference>
<reference evidence="4 5" key="1">
    <citation type="submission" date="2016-11" db="EMBL/GenBank/DDBJ databases">
        <authorList>
            <person name="Jaros S."/>
            <person name="Januszkiewicz K."/>
            <person name="Wedrychowicz H."/>
        </authorList>
    </citation>
    <scope>NUCLEOTIDE SEQUENCE [LARGE SCALE GENOMIC DNA]</scope>
    <source>
        <strain evidence="4 5">DSM 27063</strain>
    </source>
</reference>
<evidence type="ECO:0000313" key="5">
    <source>
        <dbReference type="Proteomes" id="UP000184050"/>
    </source>
</evidence>
<dbReference type="RefSeq" id="WP_073173515.1">
    <property type="nucleotide sequence ID" value="NZ_FQZE01000042.1"/>
</dbReference>
<dbReference type="InterPro" id="IPR032508">
    <property type="entry name" value="FecR_C"/>
</dbReference>
<dbReference type="Proteomes" id="UP000184050">
    <property type="component" value="Unassembled WGS sequence"/>
</dbReference>
<evidence type="ECO:0000259" key="2">
    <source>
        <dbReference type="Pfam" id="PF04773"/>
    </source>
</evidence>
<evidence type="ECO:0000313" key="4">
    <source>
        <dbReference type="EMBL" id="SHJ95183.1"/>
    </source>
</evidence>
<keyword evidence="1" id="KW-1133">Transmembrane helix</keyword>
<keyword evidence="1" id="KW-0472">Membrane</keyword>
<dbReference type="PIRSF" id="PIRSF018266">
    <property type="entry name" value="FecR"/>
    <property type="match status" value="1"/>
</dbReference>
<dbReference type="InterPro" id="IPR006860">
    <property type="entry name" value="FecR"/>
</dbReference>
<dbReference type="GO" id="GO:0016989">
    <property type="term" value="F:sigma factor antagonist activity"/>
    <property type="evidence" value="ECO:0007669"/>
    <property type="project" value="TreeGrafter"/>
</dbReference>
<evidence type="ECO:0000259" key="3">
    <source>
        <dbReference type="Pfam" id="PF16344"/>
    </source>
</evidence>
<dbReference type="InterPro" id="IPR012373">
    <property type="entry name" value="Ferrdict_sens_TM"/>
</dbReference>
<feature type="transmembrane region" description="Helical" evidence="1">
    <location>
        <begin position="88"/>
        <end position="109"/>
    </location>
</feature>
<dbReference type="Gene3D" id="3.55.50.30">
    <property type="match status" value="1"/>
</dbReference>
<dbReference type="PANTHER" id="PTHR30273:SF2">
    <property type="entry name" value="PROTEIN FECR"/>
    <property type="match status" value="1"/>
</dbReference>
<accession>A0A1M6NHS6</accession>
<gene>
    <name evidence="4" type="ORF">SAMN05444280_14239</name>
</gene>
<dbReference type="EMBL" id="FQZE01000042">
    <property type="protein sequence ID" value="SHJ95183.1"/>
    <property type="molecule type" value="Genomic_DNA"/>
</dbReference>
<dbReference type="STRING" id="1168035.SAMN05444280_14239"/>
<proteinExistence type="predicted"/>
<evidence type="ECO:0000256" key="1">
    <source>
        <dbReference type="SAM" id="Phobius"/>
    </source>
</evidence>